<feature type="transmembrane region" description="Helical" evidence="2">
    <location>
        <begin position="340"/>
        <end position="362"/>
    </location>
</feature>
<dbReference type="AlphaFoldDB" id="C7NT40"/>
<evidence type="ECO:0000256" key="2">
    <source>
        <dbReference type="SAM" id="Phobius"/>
    </source>
</evidence>
<feature type="domain" description="Protein-glutamine gamma-glutamyltransferase-like C-terminal" evidence="3">
    <location>
        <begin position="472"/>
        <end position="538"/>
    </location>
</feature>
<keyword evidence="2" id="KW-0472">Membrane</keyword>
<dbReference type="KEGG" id="hut:Huta_1946"/>
<dbReference type="InterPro" id="IPR025403">
    <property type="entry name" value="TgpA-like_C"/>
</dbReference>
<feature type="transmembrane region" description="Helical" evidence="2">
    <location>
        <begin position="303"/>
        <end position="328"/>
    </location>
</feature>
<feature type="compositionally biased region" description="Acidic residues" evidence="1">
    <location>
        <begin position="440"/>
        <end position="453"/>
    </location>
</feature>
<keyword evidence="2" id="KW-1133">Transmembrane helix</keyword>
<dbReference type="STRING" id="519442.Huta_1946"/>
<dbReference type="HOGENOM" id="CLU_465901_0_0_2"/>
<dbReference type="Pfam" id="PF13559">
    <property type="entry name" value="DUF4129"/>
    <property type="match status" value="1"/>
</dbReference>
<feature type="compositionally biased region" description="Low complexity" evidence="1">
    <location>
        <begin position="57"/>
        <end position="68"/>
    </location>
</feature>
<evidence type="ECO:0000313" key="4">
    <source>
        <dbReference type="EMBL" id="ACV12115.1"/>
    </source>
</evidence>
<evidence type="ECO:0000256" key="1">
    <source>
        <dbReference type="SAM" id="MobiDB-lite"/>
    </source>
</evidence>
<dbReference type="eggNOG" id="arCOG02085">
    <property type="taxonomic scope" value="Archaea"/>
</dbReference>
<evidence type="ECO:0000313" key="5">
    <source>
        <dbReference type="Proteomes" id="UP000002071"/>
    </source>
</evidence>
<dbReference type="EMBL" id="CP001687">
    <property type="protein sequence ID" value="ACV12115.1"/>
    <property type="molecule type" value="Genomic_DNA"/>
</dbReference>
<feature type="region of interest" description="Disordered" evidence="1">
    <location>
        <begin position="544"/>
        <end position="565"/>
    </location>
</feature>
<protein>
    <recommendedName>
        <fullName evidence="3">Protein-glutamine gamma-glutamyltransferase-like C-terminal domain-containing protein</fullName>
    </recommendedName>
</protein>
<keyword evidence="5" id="KW-1185">Reference proteome</keyword>
<sequence length="565" mass="59607">MTDTRRAVFALGTVVCLIVVASALPAADPRLDPPGSQGEDVVPGEWDSGDERSDIPTESTNQSTSTEQADSEADDEEQIDILDSPVPGTQMTVKTESSGSTRTDNVTVDGEVVGETSRHGKVEVEVPFEESMTISVEGKDVNRTVDIETDATIHKRSAAAPARNLSITAAVATEPLVGAPVRVDDEVVTWTDDDGDAAVPLPDSPGPVEISVVRRAVRAERTVSVTEPTVDFATPVLFPGFPAPVVVSADGEPIENATVQIGGSVAGTTDRSGRTTVWLPIEDSATVTATVGAASATATVGNLYFRLAAVVVVVPGLIIGGVLSYLKLVALRKRRRAKGFVKVFVGFGTVLAGLSGSAGRLWGLLGNWRPSVPAISRPSLSGFGEGWQFPAVGATFTAASLGGITATLSSFGSLRRVVSGSPDRTGTERSPSSRIVEWLSDDETNTVDDDADEATAGTDEPPPSLTPREEIRAAWHSFLDRLDIRRRETVTPGTVARRAIRTGFPVDSVRRLLGIVRAVEYGGREPSPERVTSARALAEELIAFETEQGDDQPRADGDSDEVSDE</sequence>
<dbReference type="GeneID" id="8384239"/>
<dbReference type="OrthoDB" id="18481at2157"/>
<name>C7NT40_HALUD</name>
<feature type="region of interest" description="Disordered" evidence="1">
    <location>
        <begin position="440"/>
        <end position="467"/>
    </location>
</feature>
<dbReference type="Proteomes" id="UP000002071">
    <property type="component" value="Chromosome"/>
</dbReference>
<dbReference type="RefSeq" id="WP_015789686.1">
    <property type="nucleotide sequence ID" value="NC_013158.1"/>
</dbReference>
<feature type="compositionally biased region" description="Polar residues" evidence="1">
    <location>
        <begin position="87"/>
        <end position="105"/>
    </location>
</feature>
<organism evidence="4 5">
    <name type="scientific">Halorhabdus utahensis (strain DSM 12940 / JCM 11049 / AX-2)</name>
    <dbReference type="NCBI Taxonomy" id="519442"/>
    <lineage>
        <taxon>Archaea</taxon>
        <taxon>Methanobacteriati</taxon>
        <taxon>Methanobacteriota</taxon>
        <taxon>Stenosarchaea group</taxon>
        <taxon>Halobacteria</taxon>
        <taxon>Halobacteriales</taxon>
        <taxon>Haloarculaceae</taxon>
        <taxon>Halorhabdus</taxon>
    </lineage>
</organism>
<gene>
    <name evidence="4" type="ordered locus">Huta_1946</name>
</gene>
<reference evidence="4 5" key="1">
    <citation type="journal article" date="2009" name="Stand. Genomic Sci.">
        <title>Complete genome sequence of Halorhabdus utahensis type strain (AX-2).</title>
        <authorList>
            <person name="Anderson I."/>
            <person name="Tindall B.J."/>
            <person name="Pomrenke H."/>
            <person name="Goker M."/>
            <person name="Lapidus A."/>
            <person name="Nolan M."/>
            <person name="Copeland A."/>
            <person name="Glavina Del Rio T."/>
            <person name="Chen F."/>
            <person name="Tice H."/>
            <person name="Cheng J.F."/>
            <person name="Lucas S."/>
            <person name="Chertkov O."/>
            <person name="Bruce D."/>
            <person name="Brettin T."/>
            <person name="Detter J.C."/>
            <person name="Han C."/>
            <person name="Goodwin L."/>
            <person name="Land M."/>
            <person name="Hauser L."/>
            <person name="Chang Y.J."/>
            <person name="Jeffries C.D."/>
            <person name="Pitluck S."/>
            <person name="Pati A."/>
            <person name="Mavromatis K."/>
            <person name="Ivanova N."/>
            <person name="Ovchinnikova G."/>
            <person name="Chen A."/>
            <person name="Palaniappan K."/>
            <person name="Chain P."/>
            <person name="Rohde M."/>
            <person name="Bristow J."/>
            <person name="Eisen J.A."/>
            <person name="Markowitz V."/>
            <person name="Hugenholtz P."/>
            <person name="Kyrpides N.C."/>
            <person name="Klenk H.P."/>
        </authorList>
    </citation>
    <scope>NUCLEOTIDE SEQUENCE [LARGE SCALE GENOMIC DNA]</scope>
    <source>
        <strain evidence="5">DSM 12940 / JCM 11049 / AX-2</strain>
    </source>
</reference>
<feature type="transmembrane region" description="Helical" evidence="2">
    <location>
        <begin position="387"/>
        <end position="408"/>
    </location>
</feature>
<proteinExistence type="predicted"/>
<feature type="region of interest" description="Disordered" evidence="1">
    <location>
        <begin position="26"/>
        <end position="105"/>
    </location>
</feature>
<feature type="compositionally biased region" description="Acidic residues" evidence="1">
    <location>
        <begin position="69"/>
        <end position="80"/>
    </location>
</feature>
<evidence type="ECO:0000259" key="3">
    <source>
        <dbReference type="Pfam" id="PF13559"/>
    </source>
</evidence>
<keyword evidence="2" id="KW-0812">Transmembrane</keyword>
<accession>C7NT40</accession>